<dbReference type="Proteomes" id="UP000008645">
    <property type="component" value="Chromosome"/>
</dbReference>
<proteinExistence type="predicted"/>
<keyword evidence="1" id="KW-0472">Membrane</keyword>
<feature type="transmembrane region" description="Helical" evidence="1">
    <location>
        <begin position="30"/>
        <end position="50"/>
    </location>
</feature>
<evidence type="ECO:0000313" key="3">
    <source>
        <dbReference type="Proteomes" id="UP000008645"/>
    </source>
</evidence>
<reference evidence="2 3" key="1">
    <citation type="journal article" date="2011" name="J. Bacteriol.">
        <title>Complete genome sequence of the hemotrophic Mycoplasma suis strain KI3806.</title>
        <authorList>
            <person name="Oehlerking J."/>
            <person name="Kube M."/>
            <person name="Felder K.M."/>
            <person name="Matter D."/>
            <person name="Wittenbrink M.M."/>
            <person name="Schwarzenbach S."/>
            <person name="Kramer M.M."/>
            <person name="Hoelzle K."/>
            <person name="Hoelzle L.E."/>
        </authorList>
    </citation>
    <scope>NUCLEOTIDE SEQUENCE [LARGE SCALE GENOMIC DNA]</scope>
    <source>
        <strain evidence="3">KI_3806</strain>
    </source>
</reference>
<name>F0V1R3_MYCS3</name>
<sequence length="74" mass="8670">MLFNMKNLLLILSRGGGVHTTSTKKKLRNFLFLYLAPLVSSGFLLALIHLDDLMLKKLQRRWIKKIKNLQFQEI</sequence>
<keyword evidence="1" id="KW-0812">Transmembrane</keyword>
<keyword evidence="1" id="KW-1133">Transmembrane helix</keyword>
<dbReference type="KEGG" id="msk:MSUIS_05010"/>
<dbReference type="AlphaFoldDB" id="F0V1R3"/>
<protein>
    <submittedName>
        <fullName evidence="2">Uncharacterized protein</fullName>
    </submittedName>
</protein>
<evidence type="ECO:0000313" key="2">
    <source>
        <dbReference type="EMBL" id="CBZ40594.1"/>
    </source>
</evidence>
<gene>
    <name evidence="2" type="ORF">MSUIS_05010</name>
</gene>
<organism evidence="2 3">
    <name type="scientific">Mycoplasma suis (strain KI_3806)</name>
    <dbReference type="NCBI Taxonomy" id="708248"/>
    <lineage>
        <taxon>Bacteria</taxon>
        <taxon>Bacillati</taxon>
        <taxon>Mycoplasmatota</taxon>
        <taxon>Mollicutes</taxon>
        <taxon>Mycoplasmataceae</taxon>
        <taxon>Mycoplasma</taxon>
    </lineage>
</organism>
<evidence type="ECO:0000256" key="1">
    <source>
        <dbReference type="SAM" id="Phobius"/>
    </source>
</evidence>
<dbReference type="HOGENOM" id="CLU_2683975_0_0_14"/>
<accession>F0V1R3</accession>
<dbReference type="EMBL" id="FQ790233">
    <property type="protein sequence ID" value="CBZ40594.1"/>
    <property type="molecule type" value="Genomic_DNA"/>
</dbReference>